<reference evidence="1 2" key="1">
    <citation type="submission" date="2018-02" db="EMBL/GenBank/DDBJ databases">
        <title>The genomes of Aspergillus section Nigri reveals drivers in fungal speciation.</title>
        <authorList>
            <consortium name="DOE Joint Genome Institute"/>
            <person name="Vesth T.C."/>
            <person name="Nybo J."/>
            <person name="Theobald S."/>
            <person name="Brandl J."/>
            <person name="Frisvad J.C."/>
            <person name="Nielsen K.F."/>
            <person name="Lyhne E.K."/>
            <person name="Kogle M.E."/>
            <person name="Kuo A."/>
            <person name="Riley R."/>
            <person name="Clum A."/>
            <person name="Nolan M."/>
            <person name="Lipzen A."/>
            <person name="Salamov A."/>
            <person name="Henrissat B."/>
            <person name="Wiebenga A."/>
            <person name="De vries R.P."/>
            <person name="Grigoriev I.V."/>
            <person name="Mortensen U.H."/>
            <person name="Andersen M.R."/>
            <person name="Baker S.E."/>
        </authorList>
    </citation>
    <scope>NUCLEOTIDE SEQUENCE [LARGE SCALE GENOMIC DNA]</scope>
    <source>
        <strain evidence="1 2">CBS 101889</strain>
    </source>
</reference>
<dbReference type="VEuPathDB" id="FungiDB:BO97DRAFT_136144"/>
<protein>
    <submittedName>
        <fullName evidence="1">Uncharacterized protein</fullName>
    </submittedName>
</protein>
<sequence>MNHFQVAALISLIRALIIIIHPRRKLPCPVASAHFRPPACPTFGWIQPSAVSLTHSLAFFVFLFLPQTIPPSTTHPRQLTATTNFLDSISRFLALPLRSD</sequence>
<keyword evidence="2" id="KW-1185">Reference proteome</keyword>
<name>A0A395IEB2_ASPHC</name>
<dbReference type="GeneID" id="37194363"/>
<proteinExistence type="predicted"/>
<gene>
    <name evidence="1" type="ORF">BO97DRAFT_136144</name>
</gene>
<dbReference type="RefSeq" id="XP_025555658.1">
    <property type="nucleotide sequence ID" value="XM_025690074.1"/>
</dbReference>
<evidence type="ECO:0000313" key="2">
    <source>
        <dbReference type="Proteomes" id="UP000248961"/>
    </source>
</evidence>
<accession>A0A395IEB2</accession>
<organism evidence="1 2">
    <name type="scientific">Aspergillus homomorphus (strain CBS 101889)</name>
    <dbReference type="NCBI Taxonomy" id="1450537"/>
    <lineage>
        <taxon>Eukaryota</taxon>
        <taxon>Fungi</taxon>
        <taxon>Dikarya</taxon>
        <taxon>Ascomycota</taxon>
        <taxon>Pezizomycotina</taxon>
        <taxon>Eurotiomycetes</taxon>
        <taxon>Eurotiomycetidae</taxon>
        <taxon>Eurotiales</taxon>
        <taxon>Aspergillaceae</taxon>
        <taxon>Aspergillus</taxon>
        <taxon>Aspergillus subgen. Circumdati</taxon>
    </lineage>
</organism>
<dbReference type="EMBL" id="KZ824269">
    <property type="protein sequence ID" value="RAL16504.1"/>
    <property type="molecule type" value="Genomic_DNA"/>
</dbReference>
<dbReference type="AlphaFoldDB" id="A0A395IEB2"/>
<evidence type="ECO:0000313" key="1">
    <source>
        <dbReference type="EMBL" id="RAL16504.1"/>
    </source>
</evidence>
<dbReference type="Proteomes" id="UP000248961">
    <property type="component" value="Unassembled WGS sequence"/>
</dbReference>